<evidence type="ECO:0000313" key="2">
    <source>
        <dbReference type="Proteomes" id="UP000261284"/>
    </source>
</evidence>
<sequence length="124" mass="14170">MITKAAITALNELLQLPATGNEQDWEVELADKNRIAGFVNVAHTANLSAAERFALVALILCSYEEFLWDDFDNGNVLWKTIAEVLNQHKGAYDERLNYWAVWNAKERADWFALTPLVRKYLKQG</sequence>
<accession>A0A3E1NCV0</accession>
<proteinExistence type="predicted"/>
<gene>
    <name evidence="1" type="ORF">DXN05_22920</name>
</gene>
<dbReference type="Proteomes" id="UP000261284">
    <property type="component" value="Unassembled WGS sequence"/>
</dbReference>
<evidence type="ECO:0000313" key="1">
    <source>
        <dbReference type="EMBL" id="RFM25816.1"/>
    </source>
</evidence>
<dbReference type="AlphaFoldDB" id="A0A3E1NCV0"/>
<reference evidence="1 2" key="1">
    <citation type="submission" date="2018-08" db="EMBL/GenBank/DDBJ databases">
        <title>Chitinophagaceae sp. K23C18032701, a novel bacterium isolated from forest soil.</title>
        <authorList>
            <person name="Wang C."/>
        </authorList>
    </citation>
    <scope>NUCLEOTIDE SEQUENCE [LARGE SCALE GENOMIC DNA]</scope>
    <source>
        <strain evidence="1 2">K23C18032701</strain>
    </source>
</reference>
<dbReference type="EMBL" id="QTJU01000014">
    <property type="protein sequence ID" value="RFM25816.1"/>
    <property type="molecule type" value="Genomic_DNA"/>
</dbReference>
<dbReference type="OrthoDB" id="1450612at2"/>
<name>A0A3E1NCV0_9BACT</name>
<organism evidence="1 2">
    <name type="scientific">Deminuibacter soli</name>
    <dbReference type="NCBI Taxonomy" id="2291815"/>
    <lineage>
        <taxon>Bacteria</taxon>
        <taxon>Pseudomonadati</taxon>
        <taxon>Bacteroidota</taxon>
        <taxon>Chitinophagia</taxon>
        <taxon>Chitinophagales</taxon>
        <taxon>Chitinophagaceae</taxon>
        <taxon>Deminuibacter</taxon>
    </lineage>
</organism>
<keyword evidence="2" id="KW-1185">Reference proteome</keyword>
<protein>
    <submittedName>
        <fullName evidence="1">Uncharacterized protein</fullName>
    </submittedName>
</protein>
<dbReference type="RefSeq" id="WP_116849645.1">
    <property type="nucleotide sequence ID" value="NZ_QTJU01000014.1"/>
</dbReference>
<comment type="caution">
    <text evidence="1">The sequence shown here is derived from an EMBL/GenBank/DDBJ whole genome shotgun (WGS) entry which is preliminary data.</text>
</comment>